<protein>
    <submittedName>
        <fullName evidence="2">Uncharacterized protein</fullName>
    </submittedName>
</protein>
<organism evidence="2 3">
    <name type="scientific">Paramuricea clavata</name>
    <name type="common">Red gorgonian</name>
    <name type="synonym">Violescent sea-whip</name>
    <dbReference type="NCBI Taxonomy" id="317549"/>
    <lineage>
        <taxon>Eukaryota</taxon>
        <taxon>Metazoa</taxon>
        <taxon>Cnidaria</taxon>
        <taxon>Anthozoa</taxon>
        <taxon>Octocorallia</taxon>
        <taxon>Malacalcyonacea</taxon>
        <taxon>Plexauridae</taxon>
        <taxon>Paramuricea</taxon>
    </lineage>
</organism>
<evidence type="ECO:0000313" key="2">
    <source>
        <dbReference type="EMBL" id="CAB4005233.1"/>
    </source>
</evidence>
<name>A0A7D9EBM1_PARCT</name>
<proteinExistence type="predicted"/>
<dbReference type="Proteomes" id="UP001152795">
    <property type="component" value="Unassembled WGS sequence"/>
</dbReference>
<reference evidence="2" key="1">
    <citation type="submission" date="2020-04" db="EMBL/GenBank/DDBJ databases">
        <authorList>
            <person name="Alioto T."/>
            <person name="Alioto T."/>
            <person name="Gomez Garrido J."/>
        </authorList>
    </citation>
    <scope>NUCLEOTIDE SEQUENCE</scope>
    <source>
        <strain evidence="2">A484AB</strain>
    </source>
</reference>
<dbReference type="AlphaFoldDB" id="A0A7D9EBM1"/>
<keyword evidence="3" id="KW-1185">Reference proteome</keyword>
<evidence type="ECO:0000256" key="1">
    <source>
        <dbReference type="SAM" id="MobiDB-lite"/>
    </source>
</evidence>
<dbReference type="EMBL" id="CACRXK020005137">
    <property type="protein sequence ID" value="CAB4005233.1"/>
    <property type="molecule type" value="Genomic_DNA"/>
</dbReference>
<accession>A0A7D9EBM1</accession>
<gene>
    <name evidence="2" type="ORF">PACLA_8A078769</name>
</gene>
<sequence length="229" mass="25517">LKQVNIIPRKVPGQASFSSHDRSYSANLSEGETDTPVKGRTSELSPMMPDAEELLQIEGGSFDESLSSKEAVQRILETIGEINAAIPYFEQLREIDPKDILKQFFDPESGLFVDIEMVMQAISVCCVKISCESVLESLVSVFENHFDPNRNMKEESTTEEFMITVNGPSLGHADAVIREAMNCAQKSGGSTSWQFFRTTVLEQLREHSGGSKVLDRMLKGHSKFPFMDT</sequence>
<comment type="caution">
    <text evidence="2">The sequence shown here is derived from an EMBL/GenBank/DDBJ whole genome shotgun (WGS) entry which is preliminary data.</text>
</comment>
<feature type="non-terminal residue" evidence="2">
    <location>
        <position position="1"/>
    </location>
</feature>
<evidence type="ECO:0000313" key="3">
    <source>
        <dbReference type="Proteomes" id="UP001152795"/>
    </source>
</evidence>
<feature type="region of interest" description="Disordered" evidence="1">
    <location>
        <begin position="13"/>
        <end position="44"/>
    </location>
</feature>